<evidence type="ECO:0000313" key="2">
    <source>
        <dbReference type="EMBL" id="OGM02420.1"/>
    </source>
</evidence>
<feature type="domain" description="Glycosyl transferase family 1" evidence="1">
    <location>
        <begin position="220"/>
        <end position="373"/>
    </location>
</feature>
<dbReference type="PANTHER" id="PTHR12526">
    <property type="entry name" value="GLYCOSYLTRANSFERASE"/>
    <property type="match status" value="1"/>
</dbReference>
<accession>A0A1F7WI06</accession>
<dbReference type="EMBL" id="MGFJ01000022">
    <property type="protein sequence ID" value="OGM02420.1"/>
    <property type="molecule type" value="Genomic_DNA"/>
</dbReference>
<reference evidence="2 3" key="1">
    <citation type="journal article" date="2016" name="Nat. Commun.">
        <title>Thousands of microbial genomes shed light on interconnected biogeochemical processes in an aquifer system.</title>
        <authorList>
            <person name="Anantharaman K."/>
            <person name="Brown C.T."/>
            <person name="Hug L.A."/>
            <person name="Sharon I."/>
            <person name="Castelle C.J."/>
            <person name="Probst A.J."/>
            <person name="Thomas B.C."/>
            <person name="Singh A."/>
            <person name="Wilkins M.J."/>
            <person name="Karaoz U."/>
            <person name="Brodie E.L."/>
            <person name="Williams K.H."/>
            <person name="Hubbard S.S."/>
            <person name="Banfield J.F."/>
        </authorList>
    </citation>
    <scope>NUCLEOTIDE SEQUENCE [LARGE SCALE GENOMIC DNA]</scope>
</reference>
<dbReference type="PANTHER" id="PTHR12526:SF630">
    <property type="entry name" value="GLYCOSYLTRANSFERASE"/>
    <property type="match status" value="1"/>
</dbReference>
<sequence>MKKQNSLYLFALGVTGKGISGGDRIFIEFARRWSKKYQLKIFTSSEGRRLCQLQKIPQSIVLSSLNNSPLESYFILNWLYKVISGFVLGLTLNLPENVYLYSASEFWMDSIPALVLKLRYTKAKWIAAWFQTAPNPLKGFSEGKRQATYRLNSFLYWLVQLPVKPLISNLADFVLVNNEEEKVQFPSLNQKGKAIVVLGAVPLEDIQKFLKLRGKRLGVKTYEAVFQGRFHPQKGVVELVEIWKRVVEKRPGAKLAMIGNGPLMTEVKSLISKYGLGKNVKLLGYLFDGPEKFGVFAESKLVVHPAYYDSGGMAAAEAMAFGIPAVGFNLKSFESYYPHGMLKVKIGDKRAFADKILYLLENYEFRERLGRKAGETIQNDWSWDKRAQYLLEKIGI</sequence>
<name>A0A1F7WI06_9BACT</name>
<comment type="caution">
    <text evidence="2">The sequence shown here is derived from an EMBL/GenBank/DDBJ whole genome shotgun (WGS) entry which is preliminary data.</text>
</comment>
<dbReference type="GO" id="GO:0016757">
    <property type="term" value="F:glycosyltransferase activity"/>
    <property type="evidence" value="ECO:0007669"/>
    <property type="project" value="InterPro"/>
</dbReference>
<dbReference type="InterPro" id="IPR001296">
    <property type="entry name" value="Glyco_trans_1"/>
</dbReference>
<protein>
    <recommendedName>
        <fullName evidence="1">Glycosyl transferase family 1 domain-containing protein</fullName>
    </recommendedName>
</protein>
<dbReference type="Gene3D" id="3.40.50.2000">
    <property type="entry name" value="Glycogen Phosphorylase B"/>
    <property type="match status" value="2"/>
</dbReference>
<evidence type="ECO:0000313" key="3">
    <source>
        <dbReference type="Proteomes" id="UP000176198"/>
    </source>
</evidence>
<proteinExistence type="predicted"/>
<dbReference type="Proteomes" id="UP000176198">
    <property type="component" value="Unassembled WGS sequence"/>
</dbReference>
<dbReference type="AlphaFoldDB" id="A0A1F7WI06"/>
<dbReference type="Pfam" id="PF00534">
    <property type="entry name" value="Glycos_transf_1"/>
    <property type="match status" value="1"/>
</dbReference>
<dbReference type="SUPFAM" id="SSF53756">
    <property type="entry name" value="UDP-Glycosyltransferase/glycogen phosphorylase"/>
    <property type="match status" value="1"/>
</dbReference>
<evidence type="ECO:0000259" key="1">
    <source>
        <dbReference type="Pfam" id="PF00534"/>
    </source>
</evidence>
<dbReference type="STRING" id="1802471.A2115_03080"/>
<organism evidence="2 3">
    <name type="scientific">Candidatus Woesebacteria bacterium GWA1_41_8</name>
    <dbReference type="NCBI Taxonomy" id="1802471"/>
    <lineage>
        <taxon>Bacteria</taxon>
        <taxon>Candidatus Woeseibacteriota</taxon>
    </lineage>
</organism>
<gene>
    <name evidence="2" type="ORF">A2115_03080</name>
</gene>
<dbReference type="CDD" id="cd03801">
    <property type="entry name" value="GT4_PimA-like"/>
    <property type="match status" value="1"/>
</dbReference>